<dbReference type="GO" id="GO:0043190">
    <property type="term" value="C:ATP-binding cassette (ABC) transporter complex"/>
    <property type="evidence" value="ECO:0007669"/>
    <property type="project" value="InterPro"/>
</dbReference>
<accession>A0A7D3XPS4</accession>
<dbReference type="Gene3D" id="3.10.105.10">
    <property type="entry name" value="Dipeptide-binding Protein, Domain 3"/>
    <property type="match status" value="1"/>
</dbReference>
<dbReference type="AlphaFoldDB" id="A0A7D3XPS4"/>
<evidence type="ECO:0000256" key="2">
    <source>
        <dbReference type="ARBA" id="ARBA00005695"/>
    </source>
</evidence>
<evidence type="ECO:0000256" key="4">
    <source>
        <dbReference type="ARBA" id="ARBA00022729"/>
    </source>
</evidence>
<dbReference type="InterPro" id="IPR039424">
    <property type="entry name" value="SBP_5"/>
</dbReference>
<dbReference type="Gene3D" id="3.40.190.10">
    <property type="entry name" value="Periplasmic binding protein-like II"/>
    <property type="match status" value="1"/>
</dbReference>
<dbReference type="GO" id="GO:0015833">
    <property type="term" value="P:peptide transport"/>
    <property type="evidence" value="ECO:0007669"/>
    <property type="project" value="UniProtKB-KW"/>
</dbReference>
<feature type="signal peptide" evidence="6">
    <location>
        <begin position="1"/>
        <end position="20"/>
    </location>
</feature>
<keyword evidence="5" id="KW-0571">Peptide transport</keyword>
<dbReference type="InterPro" id="IPR000914">
    <property type="entry name" value="SBP_5_dom"/>
</dbReference>
<comment type="similarity">
    <text evidence="2">Belongs to the bacterial solute-binding protein 5 family.</text>
</comment>
<dbReference type="SUPFAM" id="SSF53850">
    <property type="entry name" value="Periplasmic binding protein-like II"/>
    <property type="match status" value="1"/>
</dbReference>
<dbReference type="GO" id="GO:0030288">
    <property type="term" value="C:outer membrane-bounded periplasmic space"/>
    <property type="evidence" value="ECO:0007669"/>
    <property type="project" value="UniProtKB-ARBA"/>
</dbReference>
<dbReference type="PANTHER" id="PTHR30290:SF10">
    <property type="entry name" value="PERIPLASMIC OLIGOPEPTIDE-BINDING PROTEIN-RELATED"/>
    <property type="match status" value="1"/>
</dbReference>
<name>A0A7D3XPS4_9BACL</name>
<dbReference type="PIRSF" id="PIRSF002741">
    <property type="entry name" value="MppA"/>
    <property type="match status" value="1"/>
</dbReference>
<dbReference type="InterPro" id="IPR030678">
    <property type="entry name" value="Peptide/Ni-bd"/>
</dbReference>
<sequence length="542" mass="61582">MNRKLYVALALLLSVSLVLTACGGVQSGGDEKGADKDQKLTLSITSEPPGLDSSKTTDTTSFDLLNNLMEGLYRLNKDNKPEPAIASRVDISDDKKTYTFHLRDAKWSDDKPVTAKDFEFAWKRALDPKTASEYAFILYPVKNAEAFNNEEVTADKVGVKAIDDKTLKVELDTPIPYFLSLTAFPTYLPLREDIVEKHGKKYAQEPDLMVYNGPFVLEEWQHEQNLKLKRNESYWDRHAVNLTDVTFNIVKESSTGVNLYTSDETDLTQLDNALADAFKKSPEYTPITGSAGYFLQFNINDNDFFANEKVRRAISYAIDRESLVKQVLKDGSKPAFALVPPTIYSSDNKIFREEGTKGHQHNPSEAKRLLDEGMEELGIKDKPSITLLSYDDHRKQIAVYIQEQLKINLGMDIKIDPQPSKQKIDREDNGDFEMTFAGWAADYNDPMSFLEIFMSTNPINVGHWKNGKYDELVRKSLTNPDFKKRSKDLIEAEKILLEEAPIAPVHYEGKVYLQKQYVKDVIRHPTGAELSLKWAYIKGKEK</sequence>
<dbReference type="PROSITE" id="PS51257">
    <property type="entry name" value="PROKAR_LIPOPROTEIN"/>
    <property type="match status" value="1"/>
</dbReference>
<dbReference type="GO" id="GO:1904680">
    <property type="term" value="F:peptide transmembrane transporter activity"/>
    <property type="evidence" value="ECO:0007669"/>
    <property type="project" value="TreeGrafter"/>
</dbReference>
<dbReference type="PANTHER" id="PTHR30290">
    <property type="entry name" value="PERIPLASMIC BINDING COMPONENT OF ABC TRANSPORTER"/>
    <property type="match status" value="1"/>
</dbReference>
<keyword evidence="5" id="KW-0653">Protein transport</keyword>
<evidence type="ECO:0000259" key="7">
    <source>
        <dbReference type="Pfam" id="PF00496"/>
    </source>
</evidence>
<dbReference type="Proteomes" id="UP000503088">
    <property type="component" value="Chromosome"/>
</dbReference>
<keyword evidence="3" id="KW-0813">Transport</keyword>
<dbReference type="RefSeq" id="WP_173220807.1">
    <property type="nucleotide sequence ID" value="NZ_CP048104.1"/>
</dbReference>
<evidence type="ECO:0000256" key="1">
    <source>
        <dbReference type="ARBA" id="ARBA00004196"/>
    </source>
</evidence>
<evidence type="ECO:0000256" key="5">
    <source>
        <dbReference type="ARBA" id="ARBA00022856"/>
    </source>
</evidence>
<evidence type="ECO:0000256" key="6">
    <source>
        <dbReference type="SAM" id="SignalP"/>
    </source>
</evidence>
<dbReference type="Pfam" id="PF00496">
    <property type="entry name" value="SBP_bac_5"/>
    <property type="match status" value="1"/>
</dbReference>
<dbReference type="KEGG" id="kpul:GXN76_04235"/>
<keyword evidence="9" id="KW-1185">Reference proteome</keyword>
<evidence type="ECO:0000313" key="8">
    <source>
        <dbReference type="EMBL" id="QKG83762.1"/>
    </source>
</evidence>
<dbReference type="FunFam" id="3.10.105.10:FF:000001">
    <property type="entry name" value="Oligopeptide ABC transporter, oligopeptide-binding protein"/>
    <property type="match status" value="1"/>
</dbReference>
<keyword evidence="4 6" id="KW-0732">Signal</keyword>
<dbReference type="CDD" id="cd08504">
    <property type="entry name" value="PBP2_OppA"/>
    <property type="match status" value="1"/>
</dbReference>
<proteinExistence type="inferred from homology"/>
<gene>
    <name evidence="8" type="ORF">GXN76_04235</name>
</gene>
<feature type="domain" description="Solute-binding protein family 5" evidence="7">
    <location>
        <begin position="80"/>
        <end position="458"/>
    </location>
</feature>
<feature type="chain" id="PRO_5039649834" evidence="6">
    <location>
        <begin position="21"/>
        <end position="542"/>
    </location>
</feature>
<dbReference type="FunFam" id="3.90.76.10:FF:000001">
    <property type="entry name" value="Oligopeptide ABC transporter substrate-binding protein"/>
    <property type="match status" value="1"/>
</dbReference>
<dbReference type="Gene3D" id="3.90.76.10">
    <property type="entry name" value="Dipeptide-binding Protein, Domain 1"/>
    <property type="match status" value="1"/>
</dbReference>
<reference evidence="8 9" key="1">
    <citation type="submission" date="2020-01" db="EMBL/GenBank/DDBJ databases">
        <authorList>
            <person name="Gulvik C.A."/>
            <person name="Batra D.G."/>
        </authorList>
    </citation>
    <scope>NUCLEOTIDE SEQUENCE [LARGE SCALE GENOMIC DNA]</scope>
    <source>
        <strain evidence="8 9">W9323</strain>
    </source>
</reference>
<protein>
    <submittedName>
        <fullName evidence="8">Peptide ABC transporter substrate-binding protein</fullName>
    </submittedName>
</protein>
<evidence type="ECO:0000256" key="3">
    <source>
        <dbReference type="ARBA" id="ARBA00022448"/>
    </source>
</evidence>
<organism evidence="8 9">
    <name type="scientific">Kroppenstedtia pulmonis</name>
    <dbReference type="NCBI Taxonomy" id="1380685"/>
    <lineage>
        <taxon>Bacteria</taxon>
        <taxon>Bacillati</taxon>
        <taxon>Bacillota</taxon>
        <taxon>Bacilli</taxon>
        <taxon>Bacillales</taxon>
        <taxon>Thermoactinomycetaceae</taxon>
        <taxon>Kroppenstedtia</taxon>
    </lineage>
</organism>
<evidence type="ECO:0000313" key="9">
    <source>
        <dbReference type="Proteomes" id="UP000503088"/>
    </source>
</evidence>
<dbReference type="EMBL" id="CP048104">
    <property type="protein sequence ID" value="QKG83762.1"/>
    <property type="molecule type" value="Genomic_DNA"/>
</dbReference>
<comment type="subcellular location">
    <subcellularLocation>
        <location evidence="1">Cell envelope</location>
    </subcellularLocation>
</comment>